<keyword evidence="7 8" id="KW-0275">Fatty acid biosynthesis</keyword>
<dbReference type="Gene3D" id="3.90.470.20">
    <property type="entry name" value="4'-phosphopantetheinyl transferase domain"/>
    <property type="match status" value="1"/>
</dbReference>
<proteinExistence type="inferred from homology"/>
<comment type="function">
    <text evidence="8">Transfers the 4'-phosphopantetheine moiety from coenzyme A to a Ser of acyl-carrier-protein.</text>
</comment>
<keyword evidence="4 8" id="KW-0276">Fatty acid metabolism</keyword>
<comment type="similarity">
    <text evidence="8">Belongs to the P-Pant transferase superfamily. AcpS family.</text>
</comment>
<dbReference type="SUPFAM" id="SSF56214">
    <property type="entry name" value="4'-phosphopantetheinyl transferase"/>
    <property type="match status" value="1"/>
</dbReference>
<evidence type="ECO:0000313" key="10">
    <source>
        <dbReference type="EMBL" id="KLI03178.1"/>
    </source>
</evidence>
<evidence type="ECO:0000256" key="4">
    <source>
        <dbReference type="ARBA" id="ARBA00022832"/>
    </source>
</evidence>
<reference evidence="10 11" key="1">
    <citation type="journal article" date="2011" name="J. Bacteriol.">
        <title>Draft genome sequence of Sporolactobacillus inulinus strain CASD, an efficient D-lactic acid-producing bacterium with high-concentration lactate tolerance capability.</title>
        <authorList>
            <person name="Yu B."/>
            <person name="Su F."/>
            <person name="Wang L."/>
            <person name="Xu K."/>
            <person name="Zhao B."/>
            <person name="Xu P."/>
        </authorList>
    </citation>
    <scope>NUCLEOTIDE SEQUENCE [LARGE SCALE GENOMIC DNA]</scope>
    <source>
        <strain evidence="10 11">CASD</strain>
    </source>
</reference>
<dbReference type="RefSeq" id="WP_010025903.1">
    <property type="nucleotide sequence ID" value="NZ_AFVQ02000051.1"/>
</dbReference>
<sequence length="120" mass="13182">MIKGIGVDLIELNRIAGKVDQQAFVKRILTKKEQQEYDQLNSKRKLEYLAGRFSAKEAYAKARGTGIGKKVSFQDLSIVSGVLGKPQLQEHLSSGDVVHVSLTHTEHTAAAFVIIESLSC</sequence>
<evidence type="ECO:0000256" key="7">
    <source>
        <dbReference type="ARBA" id="ARBA00023160"/>
    </source>
</evidence>
<dbReference type="OrthoDB" id="517356at2"/>
<dbReference type="InterPro" id="IPR002582">
    <property type="entry name" value="ACPS"/>
</dbReference>
<dbReference type="InterPro" id="IPR008278">
    <property type="entry name" value="4-PPantetheinyl_Trfase_dom"/>
</dbReference>
<comment type="caution">
    <text evidence="10">The sequence shown here is derived from an EMBL/GenBank/DDBJ whole genome shotgun (WGS) entry which is preliminary data.</text>
</comment>
<keyword evidence="5 8" id="KW-0460">Magnesium</keyword>
<evidence type="ECO:0000313" key="11">
    <source>
        <dbReference type="Proteomes" id="UP000035553"/>
    </source>
</evidence>
<dbReference type="GO" id="GO:0005737">
    <property type="term" value="C:cytoplasm"/>
    <property type="evidence" value="ECO:0007669"/>
    <property type="project" value="UniProtKB-SubCell"/>
</dbReference>
<evidence type="ECO:0000259" key="9">
    <source>
        <dbReference type="Pfam" id="PF01648"/>
    </source>
</evidence>
<gene>
    <name evidence="8" type="primary">acpS</name>
    <name evidence="10" type="ORF">SINU_04245</name>
</gene>
<keyword evidence="3 8" id="KW-0479">Metal-binding</keyword>
<name>A0A0U1QQY7_9BACL</name>
<feature type="binding site" evidence="8">
    <location>
        <position position="57"/>
    </location>
    <ligand>
        <name>Mg(2+)</name>
        <dbReference type="ChEBI" id="CHEBI:18420"/>
    </ligand>
</feature>
<dbReference type="GO" id="GO:0006633">
    <property type="term" value="P:fatty acid biosynthetic process"/>
    <property type="evidence" value="ECO:0007669"/>
    <property type="project" value="UniProtKB-UniRule"/>
</dbReference>
<dbReference type="InterPro" id="IPR037143">
    <property type="entry name" value="4-PPantetheinyl_Trfase_dom_sf"/>
</dbReference>
<keyword evidence="6 8" id="KW-0443">Lipid metabolism</keyword>
<keyword evidence="11" id="KW-1185">Reference proteome</keyword>
<accession>A0A0U1QQY7</accession>
<evidence type="ECO:0000256" key="1">
    <source>
        <dbReference type="ARBA" id="ARBA00022516"/>
    </source>
</evidence>
<comment type="cofactor">
    <cofactor evidence="8">
        <name>Mg(2+)</name>
        <dbReference type="ChEBI" id="CHEBI:18420"/>
    </cofactor>
</comment>
<dbReference type="Pfam" id="PF01648">
    <property type="entry name" value="ACPS"/>
    <property type="match status" value="1"/>
</dbReference>
<dbReference type="InterPro" id="IPR004568">
    <property type="entry name" value="Ppantetheine-prot_Trfase_dom"/>
</dbReference>
<dbReference type="Proteomes" id="UP000035553">
    <property type="component" value="Unassembled WGS sequence"/>
</dbReference>
<dbReference type="GO" id="GO:0000287">
    <property type="term" value="F:magnesium ion binding"/>
    <property type="evidence" value="ECO:0007669"/>
    <property type="project" value="UniProtKB-UniRule"/>
</dbReference>
<comment type="catalytic activity">
    <reaction evidence="8">
        <text>apo-[ACP] + CoA = holo-[ACP] + adenosine 3',5'-bisphosphate + H(+)</text>
        <dbReference type="Rhea" id="RHEA:12068"/>
        <dbReference type="Rhea" id="RHEA-COMP:9685"/>
        <dbReference type="Rhea" id="RHEA-COMP:9690"/>
        <dbReference type="ChEBI" id="CHEBI:15378"/>
        <dbReference type="ChEBI" id="CHEBI:29999"/>
        <dbReference type="ChEBI" id="CHEBI:57287"/>
        <dbReference type="ChEBI" id="CHEBI:58343"/>
        <dbReference type="ChEBI" id="CHEBI:64479"/>
        <dbReference type="EC" id="2.7.8.7"/>
    </reaction>
</comment>
<dbReference type="NCBIfam" id="TIGR00556">
    <property type="entry name" value="pantethn_trn"/>
    <property type="match status" value="1"/>
</dbReference>
<feature type="domain" description="4'-phosphopantetheinyl transferase" evidence="9">
    <location>
        <begin position="4"/>
        <end position="94"/>
    </location>
</feature>
<evidence type="ECO:0000256" key="2">
    <source>
        <dbReference type="ARBA" id="ARBA00022679"/>
    </source>
</evidence>
<comment type="subcellular location">
    <subcellularLocation>
        <location evidence="8">Cytoplasm</location>
    </subcellularLocation>
</comment>
<protein>
    <recommendedName>
        <fullName evidence="8">Holo-[acyl-carrier-protein] synthase</fullName>
        <shortName evidence="8">Holo-ACP synthase</shortName>
        <ecNumber evidence="8">2.7.8.7</ecNumber>
    </recommendedName>
    <alternativeName>
        <fullName evidence="8">4'-phosphopantetheinyl transferase AcpS</fullName>
    </alternativeName>
</protein>
<dbReference type="AlphaFoldDB" id="A0A0U1QQY7"/>
<feature type="binding site" evidence="8">
    <location>
        <position position="8"/>
    </location>
    <ligand>
        <name>Mg(2+)</name>
        <dbReference type="ChEBI" id="CHEBI:18420"/>
    </ligand>
</feature>
<dbReference type="EMBL" id="AFVQ02000051">
    <property type="protein sequence ID" value="KLI03178.1"/>
    <property type="molecule type" value="Genomic_DNA"/>
</dbReference>
<keyword evidence="1 8" id="KW-0444">Lipid biosynthesis</keyword>
<dbReference type="NCBIfam" id="TIGR00516">
    <property type="entry name" value="acpS"/>
    <property type="match status" value="1"/>
</dbReference>
<dbReference type="HAMAP" id="MF_00101">
    <property type="entry name" value="AcpS"/>
    <property type="match status" value="1"/>
</dbReference>
<dbReference type="EC" id="2.7.8.7" evidence="8"/>
<keyword evidence="2 8" id="KW-0808">Transferase</keyword>
<evidence type="ECO:0000256" key="8">
    <source>
        <dbReference type="HAMAP-Rule" id="MF_00101"/>
    </source>
</evidence>
<organism evidence="10 11">
    <name type="scientific">Sporolactobacillus inulinus CASD</name>
    <dbReference type="NCBI Taxonomy" id="1069536"/>
    <lineage>
        <taxon>Bacteria</taxon>
        <taxon>Bacillati</taxon>
        <taxon>Bacillota</taxon>
        <taxon>Bacilli</taxon>
        <taxon>Bacillales</taxon>
        <taxon>Sporolactobacillaceae</taxon>
        <taxon>Sporolactobacillus</taxon>
    </lineage>
</organism>
<evidence type="ECO:0000256" key="5">
    <source>
        <dbReference type="ARBA" id="ARBA00022842"/>
    </source>
</evidence>
<evidence type="ECO:0000256" key="3">
    <source>
        <dbReference type="ARBA" id="ARBA00022723"/>
    </source>
</evidence>
<keyword evidence="8" id="KW-0963">Cytoplasm</keyword>
<dbReference type="STRING" id="1069536.SINU_04245"/>
<dbReference type="GO" id="GO:0008897">
    <property type="term" value="F:holo-[acyl-carrier-protein] synthase activity"/>
    <property type="evidence" value="ECO:0007669"/>
    <property type="project" value="UniProtKB-UniRule"/>
</dbReference>
<evidence type="ECO:0000256" key="6">
    <source>
        <dbReference type="ARBA" id="ARBA00023098"/>
    </source>
</evidence>